<sequence>MTAPVQPDAEPQPLGVLPSQALRALIAEGRISAQTPIPAPQIQPASLDLRLGAVAHRVRASFLAGGDSTVEDRLERFTMHSIDLSAGAVLEKGCVYVIPLQERLDLPPDVSAAANAKSSTGRLDLLTRLITDRGEEFDRVDPGYSGPLYAEISPRSFSVLVRPGMRLNQIRLRRGNLAFSDEELRALHAREPLVDGTPIIDHGLAFSVDLTPRGDQPVGWRAKPHTGLIDLDRIAAYDPAEFWEPLFPAPRGGLILDPGAFYILVSRESVAIPPMYAAEMQPYLAMAGEFRVHYAGFFDPGFGHASAHGTGSRGVLEVRCYEAPFALEHGQVVGRLVYEPMAAVPDVLYGADLASNYQGQGLKLAKQFRAPG</sequence>
<feature type="domain" description="2'-deoxycytidine 5'-triphosphate deaminase C-terminal" evidence="2">
    <location>
        <begin position="180"/>
        <end position="368"/>
    </location>
</feature>
<dbReference type="EMBL" id="FOQH01000005">
    <property type="protein sequence ID" value="SFI23211.1"/>
    <property type="molecule type" value="Genomic_DNA"/>
</dbReference>
<dbReference type="NCBIfam" id="NF005734">
    <property type="entry name" value="PRK07559.1"/>
    <property type="match status" value="1"/>
</dbReference>
<evidence type="ECO:0000259" key="2">
    <source>
        <dbReference type="Pfam" id="PF22569"/>
    </source>
</evidence>
<dbReference type="PANTHER" id="PTHR42680">
    <property type="entry name" value="DCTP DEAMINASE"/>
    <property type="match status" value="1"/>
</dbReference>
<reference evidence="3 4" key="1">
    <citation type="submission" date="2016-10" db="EMBL/GenBank/DDBJ databases">
        <authorList>
            <person name="de Groot N.N."/>
        </authorList>
    </citation>
    <scope>NUCLEOTIDE SEQUENCE [LARGE SCALE GENOMIC DNA]</scope>
    <source>
        <strain evidence="3 4">CGMCC 1.11030</strain>
    </source>
</reference>
<dbReference type="OrthoDB" id="9807211at2"/>
<name>A0A1I3GJ82_9RHOB</name>
<proteinExistence type="predicted"/>
<dbReference type="GO" id="GO:0009394">
    <property type="term" value="P:2'-deoxyribonucleotide metabolic process"/>
    <property type="evidence" value="ECO:0007669"/>
    <property type="project" value="InterPro"/>
</dbReference>
<evidence type="ECO:0000259" key="1">
    <source>
        <dbReference type="Pfam" id="PF06559"/>
    </source>
</evidence>
<protein>
    <submittedName>
        <fullName evidence="3">dCTP deaminase</fullName>
    </submittedName>
</protein>
<organism evidence="3 4">
    <name type="scientific">Albimonas pacifica</name>
    <dbReference type="NCBI Taxonomy" id="1114924"/>
    <lineage>
        <taxon>Bacteria</taxon>
        <taxon>Pseudomonadati</taxon>
        <taxon>Pseudomonadota</taxon>
        <taxon>Alphaproteobacteria</taxon>
        <taxon>Rhodobacterales</taxon>
        <taxon>Paracoccaceae</taxon>
        <taxon>Albimonas</taxon>
    </lineage>
</organism>
<keyword evidence="4" id="KW-1185">Reference proteome</keyword>
<dbReference type="Gene3D" id="2.70.40.10">
    <property type="match status" value="2"/>
</dbReference>
<dbReference type="InterPro" id="IPR036157">
    <property type="entry name" value="dUTPase-like_sf"/>
</dbReference>
<dbReference type="GO" id="GO:0008829">
    <property type="term" value="F:dCTP deaminase activity"/>
    <property type="evidence" value="ECO:0007669"/>
    <property type="project" value="InterPro"/>
</dbReference>
<dbReference type="PANTHER" id="PTHR42680:SF3">
    <property type="entry name" value="DCTP DEAMINASE"/>
    <property type="match status" value="1"/>
</dbReference>
<dbReference type="SUPFAM" id="SSF51283">
    <property type="entry name" value="dUTPase-like"/>
    <property type="match status" value="2"/>
</dbReference>
<evidence type="ECO:0000313" key="4">
    <source>
        <dbReference type="Proteomes" id="UP000199377"/>
    </source>
</evidence>
<accession>A0A1I3GJ82</accession>
<dbReference type="InterPro" id="IPR053811">
    <property type="entry name" value="DCD_C"/>
</dbReference>
<dbReference type="AlphaFoldDB" id="A0A1I3GJ82"/>
<dbReference type="Proteomes" id="UP000199377">
    <property type="component" value="Unassembled WGS sequence"/>
</dbReference>
<feature type="domain" description="2'-deoxycytidine 5'-triphosphate deaminase N-terminal" evidence="1">
    <location>
        <begin position="15"/>
        <end position="175"/>
    </location>
</feature>
<gene>
    <name evidence="3" type="ORF">SAMN05216258_105177</name>
</gene>
<dbReference type="Pfam" id="PF06559">
    <property type="entry name" value="DCD_N"/>
    <property type="match status" value="1"/>
</dbReference>
<dbReference type="STRING" id="1114924.SAMN05216258_105177"/>
<dbReference type="RefSeq" id="WP_092860015.1">
    <property type="nucleotide sequence ID" value="NZ_FOQH01000005.1"/>
</dbReference>
<dbReference type="Pfam" id="PF22569">
    <property type="entry name" value="DCD_C"/>
    <property type="match status" value="1"/>
</dbReference>
<dbReference type="InterPro" id="IPR010550">
    <property type="entry name" value="DCD_N"/>
</dbReference>
<evidence type="ECO:0000313" key="3">
    <source>
        <dbReference type="EMBL" id="SFI23211.1"/>
    </source>
</evidence>